<evidence type="ECO:0000313" key="2">
    <source>
        <dbReference type="Proteomes" id="UP000012073"/>
    </source>
</evidence>
<dbReference type="Proteomes" id="UP000012073">
    <property type="component" value="Unassembled WGS sequence"/>
</dbReference>
<accession>R7QPN8</accession>
<protein>
    <submittedName>
        <fullName evidence="1">Uncharacterized protein</fullName>
    </submittedName>
</protein>
<proteinExistence type="predicted"/>
<dbReference type="AlphaFoldDB" id="R7QPN8"/>
<organism evidence="1 2">
    <name type="scientific">Chondrus crispus</name>
    <name type="common">Carrageen Irish moss</name>
    <name type="synonym">Polymorpha crispa</name>
    <dbReference type="NCBI Taxonomy" id="2769"/>
    <lineage>
        <taxon>Eukaryota</taxon>
        <taxon>Rhodophyta</taxon>
        <taxon>Florideophyceae</taxon>
        <taxon>Rhodymeniophycidae</taxon>
        <taxon>Gigartinales</taxon>
        <taxon>Gigartinaceae</taxon>
        <taxon>Chondrus</taxon>
    </lineage>
</organism>
<gene>
    <name evidence="1" type="ORF">CHC_T00007201001</name>
</gene>
<reference evidence="2" key="1">
    <citation type="journal article" date="2013" name="Proc. Natl. Acad. Sci. U.S.A.">
        <title>Genome structure and metabolic features in the red seaweed Chondrus crispus shed light on evolution of the Archaeplastida.</title>
        <authorList>
            <person name="Collen J."/>
            <person name="Porcel B."/>
            <person name="Carre W."/>
            <person name="Ball S.G."/>
            <person name="Chaparro C."/>
            <person name="Tonon T."/>
            <person name="Barbeyron T."/>
            <person name="Michel G."/>
            <person name="Noel B."/>
            <person name="Valentin K."/>
            <person name="Elias M."/>
            <person name="Artiguenave F."/>
            <person name="Arun A."/>
            <person name="Aury J.M."/>
            <person name="Barbosa-Neto J.F."/>
            <person name="Bothwell J.H."/>
            <person name="Bouget F.Y."/>
            <person name="Brillet L."/>
            <person name="Cabello-Hurtado F."/>
            <person name="Capella-Gutierrez S."/>
            <person name="Charrier B."/>
            <person name="Cladiere L."/>
            <person name="Cock J.M."/>
            <person name="Coelho S.M."/>
            <person name="Colleoni C."/>
            <person name="Czjzek M."/>
            <person name="Da Silva C."/>
            <person name="Delage L."/>
            <person name="Denoeud F."/>
            <person name="Deschamps P."/>
            <person name="Dittami S.M."/>
            <person name="Gabaldon T."/>
            <person name="Gachon C.M."/>
            <person name="Groisillier A."/>
            <person name="Herve C."/>
            <person name="Jabbari K."/>
            <person name="Katinka M."/>
            <person name="Kloareg B."/>
            <person name="Kowalczyk N."/>
            <person name="Labadie K."/>
            <person name="Leblanc C."/>
            <person name="Lopez P.J."/>
            <person name="McLachlan D.H."/>
            <person name="Meslet-Cladiere L."/>
            <person name="Moustafa A."/>
            <person name="Nehr Z."/>
            <person name="Nyvall Collen P."/>
            <person name="Panaud O."/>
            <person name="Partensky F."/>
            <person name="Poulain J."/>
            <person name="Rensing S.A."/>
            <person name="Rousvoal S."/>
            <person name="Samson G."/>
            <person name="Symeonidi A."/>
            <person name="Weissenbach J."/>
            <person name="Zambounis A."/>
            <person name="Wincker P."/>
            <person name="Boyen C."/>
        </authorList>
    </citation>
    <scope>NUCLEOTIDE SEQUENCE [LARGE SCALE GENOMIC DNA]</scope>
    <source>
        <strain evidence="2">cv. Stackhouse</strain>
    </source>
</reference>
<evidence type="ECO:0000313" key="1">
    <source>
        <dbReference type="EMBL" id="CDF40447.1"/>
    </source>
</evidence>
<name>R7QPN8_CHOCR</name>
<dbReference type="GeneID" id="17318459"/>
<dbReference type="RefSeq" id="XP_005710741.1">
    <property type="nucleotide sequence ID" value="XM_005710684.1"/>
</dbReference>
<dbReference type="KEGG" id="ccp:CHC_T00007201001"/>
<keyword evidence="2" id="KW-1185">Reference proteome</keyword>
<dbReference type="EMBL" id="HG002185">
    <property type="protein sequence ID" value="CDF40447.1"/>
    <property type="molecule type" value="Genomic_DNA"/>
</dbReference>
<dbReference type="Gramene" id="CDF40447">
    <property type="protein sequence ID" value="CDF40447"/>
    <property type="gene ID" value="CHC_T00007201001"/>
</dbReference>
<sequence>MPSSLFFLPRPPARIFCKITVSPVTALLQCGYNAVTTPVTLCPRAPLPLPSRLSRAILHSSLKQRVIDVIPKSHTTMLLQLLIFVAIAKLSN</sequence>